<comment type="subcellular location">
    <subcellularLocation>
        <location evidence="1">Cell membrane</location>
        <topology evidence="1">Multi-pass membrane protein</topology>
    </subcellularLocation>
</comment>
<evidence type="ECO:0000256" key="2">
    <source>
        <dbReference type="ARBA" id="ARBA00022448"/>
    </source>
</evidence>
<reference evidence="10" key="1">
    <citation type="journal article" date="2019" name="Int. J. Syst. Evol. Microbiol.">
        <title>The Global Catalogue of Microorganisms (GCM) 10K type strain sequencing project: providing services to taxonomists for standard genome sequencing and annotation.</title>
        <authorList>
            <consortium name="The Broad Institute Genomics Platform"/>
            <consortium name="The Broad Institute Genome Sequencing Center for Infectious Disease"/>
            <person name="Wu L."/>
            <person name="Ma J."/>
        </authorList>
    </citation>
    <scope>NUCLEOTIDE SEQUENCE [LARGE SCALE GENOMIC DNA]</scope>
    <source>
        <strain evidence="10">JCM 16898</strain>
    </source>
</reference>
<feature type="transmembrane region" description="Helical" evidence="7">
    <location>
        <begin position="149"/>
        <end position="168"/>
    </location>
</feature>
<dbReference type="InterPro" id="IPR010290">
    <property type="entry name" value="TM_effector"/>
</dbReference>
<dbReference type="SUPFAM" id="SSF103473">
    <property type="entry name" value="MFS general substrate transporter"/>
    <property type="match status" value="1"/>
</dbReference>
<evidence type="ECO:0000256" key="1">
    <source>
        <dbReference type="ARBA" id="ARBA00004651"/>
    </source>
</evidence>
<evidence type="ECO:0000256" key="6">
    <source>
        <dbReference type="ARBA" id="ARBA00023136"/>
    </source>
</evidence>
<proteinExistence type="predicted"/>
<dbReference type="PANTHER" id="PTHR23513">
    <property type="entry name" value="INTEGRAL MEMBRANE EFFLUX PROTEIN-RELATED"/>
    <property type="match status" value="1"/>
</dbReference>
<keyword evidence="10" id="KW-1185">Reference proteome</keyword>
<gene>
    <name evidence="9" type="ORF">GCM10022222_59520</name>
</gene>
<name>A0ABP6XKF1_9PSEU</name>
<evidence type="ECO:0000256" key="4">
    <source>
        <dbReference type="ARBA" id="ARBA00022692"/>
    </source>
</evidence>
<feature type="transmembrane region" description="Helical" evidence="7">
    <location>
        <begin position="120"/>
        <end position="137"/>
    </location>
</feature>
<evidence type="ECO:0000313" key="10">
    <source>
        <dbReference type="Proteomes" id="UP001500689"/>
    </source>
</evidence>
<feature type="transmembrane region" description="Helical" evidence="7">
    <location>
        <begin position="174"/>
        <end position="194"/>
    </location>
</feature>
<protein>
    <submittedName>
        <fullName evidence="9">MFS transporter</fullName>
    </submittedName>
</protein>
<feature type="domain" description="Major facilitator superfamily (MFS) profile" evidence="8">
    <location>
        <begin position="16"/>
        <end position="409"/>
    </location>
</feature>
<feature type="transmembrane region" description="Helical" evidence="7">
    <location>
        <begin position="92"/>
        <end position="114"/>
    </location>
</feature>
<evidence type="ECO:0000256" key="5">
    <source>
        <dbReference type="ARBA" id="ARBA00022989"/>
    </source>
</evidence>
<feature type="transmembrane region" description="Helical" evidence="7">
    <location>
        <begin position="230"/>
        <end position="251"/>
    </location>
</feature>
<dbReference type="Gene3D" id="1.20.1250.20">
    <property type="entry name" value="MFS general substrate transporter like domains"/>
    <property type="match status" value="1"/>
</dbReference>
<evidence type="ECO:0000256" key="3">
    <source>
        <dbReference type="ARBA" id="ARBA00022475"/>
    </source>
</evidence>
<evidence type="ECO:0000256" key="7">
    <source>
        <dbReference type="SAM" id="Phobius"/>
    </source>
</evidence>
<dbReference type="InterPro" id="IPR036259">
    <property type="entry name" value="MFS_trans_sf"/>
</dbReference>
<keyword evidence="6 7" id="KW-0472">Membrane</keyword>
<feature type="transmembrane region" description="Helical" evidence="7">
    <location>
        <begin position="290"/>
        <end position="307"/>
    </location>
</feature>
<dbReference type="CDD" id="cd06173">
    <property type="entry name" value="MFS_MefA_like"/>
    <property type="match status" value="1"/>
</dbReference>
<dbReference type="Pfam" id="PF05977">
    <property type="entry name" value="MFS_3"/>
    <property type="match status" value="1"/>
</dbReference>
<dbReference type="Proteomes" id="UP001500689">
    <property type="component" value="Unassembled WGS sequence"/>
</dbReference>
<accession>A0ABP6XKF1</accession>
<evidence type="ECO:0000313" key="9">
    <source>
        <dbReference type="EMBL" id="GAA3567666.1"/>
    </source>
</evidence>
<dbReference type="PANTHER" id="PTHR23513:SF6">
    <property type="entry name" value="MAJOR FACILITATOR SUPERFAMILY ASSOCIATED DOMAIN-CONTAINING PROTEIN"/>
    <property type="match status" value="1"/>
</dbReference>
<dbReference type="EMBL" id="BAAAZN010000014">
    <property type="protein sequence ID" value="GAA3567666.1"/>
    <property type="molecule type" value="Genomic_DNA"/>
</dbReference>
<dbReference type="PROSITE" id="PS50850">
    <property type="entry name" value="MFS"/>
    <property type="match status" value="1"/>
</dbReference>
<feature type="transmembrane region" description="Helical" evidence="7">
    <location>
        <begin position="50"/>
        <end position="72"/>
    </location>
</feature>
<feature type="transmembrane region" description="Helical" evidence="7">
    <location>
        <begin position="377"/>
        <end position="401"/>
    </location>
</feature>
<organism evidence="9 10">
    <name type="scientific">Amycolatopsis ultiminotia</name>
    <dbReference type="NCBI Taxonomy" id="543629"/>
    <lineage>
        <taxon>Bacteria</taxon>
        <taxon>Bacillati</taxon>
        <taxon>Actinomycetota</taxon>
        <taxon>Actinomycetes</taxon>
        <taxon>Pseudonocardiales</taxon>
        <taxon>Pseudonocardiaceae</taxon>
        <taxon>Amycolatopsis</taxon>
    </lineage>
</organism>
<keyword evidence="2" id="KW-0813">Transport</keyword>
<feature type="transmembrane region" description="Helical" evidence="7">
    <location>
        <begin position="313"/>
        <end position="332"/>
    </location>
</feature>
<sequence length="413" mass="42489">MGTPADTGTGLARDRDFLLFAGGQTASALGDALNKTALPLLVLALTGSGLHMGIISMLSALPMLLFGVPAGAWADRFDRRRMMLWSDAGRTVLVALVPLAALLHLPVLPVLYAVTVPVGVLYAVFEAACLSCVPSLVGHERLGQANSYLSVGNALGYLVGPSIAGVLVAAVGGAITLGVDAATFAVSALTLLLVRRPLQAAGPRASGTMRAQVREGLEFIGRQRLLRATLLYWAAVTFFTAPVVIVATYYVREDLGWSSQTLGLVITVYALGAIAGAVLAPRLRQAPGRVLLVCTVVDGVALLVLSFTSWLPLTIAVALVAGAGEAFAGVLYTTLRARLTPDELLGRVATTAQVVTFGLRPLSVFAAGLALDLTSGAVTLAAIGVGCLVVSAVAAAGGTLLSPFSPETARQPR</sequence>
<keyword evidence="5 7" id="KW-1133">Transmembrane helix</keyword>
<evidence type="ECO:0000259" key="8">
    <source>
        <dbReference type="PROSITE" id="PS50850"/>
    </source>
</evidence>
<comment type="caution">
    <text evidence="9">The sequence shown here is derived from an EMBL/GenBank/DDBJ whole genome shotgun (WGS) entry which is preliminary data.</text>
</comment>
<feature type="transmembrane region" description="Helical" evidence="7">
    <location>
        <begin position="344"/>
        <end position="371"/>
    </location>
</feature>
<keyword evidence="3" id="KW-1003">Cell membrane</keyword>
<dbReference type="InterPro" id="IPR020846">
    <property type="entry name" value="MFS_dom"/>
</dbReference>
<dbReference type="RefSeq" id="WP_344865714.1">
    <property type="nucleotide sequence ID" value="NZ_BAAAZN010000014.1"/>
</dbReference>
<keyword evidence="4 7" id="KW-0812">Transmembrane</keyword>
<feature type="transmembrane region" description="Helical" evidence="7">
    <location>
        <begin position="257"/>
        <end position="278"/>
    </location>
</feature>